<dbReference type="AlphaFoldDB" id="A0A8J5SEP2"/>
<proteinExistence type="predicted"/>
<comment type="caution">
    <text evidence="1">The sequence shown here is derived from an EMBL/GenBank/DDBJ whole genome shotgun (WGS) entry which is preliminary data.</text>
</comment>
<dbReference type="Proteomes" id="UP000729402">
    <property type="component" value="Unassembled WGS sequence"/>
</dbReference>
<evidence type="ECO:0000313" key="2">
    <source>
        <dbReference type="Proteomes" id="UP000729402"/>
    </source>
</evidence>
<reference evidence="1" key="1">
    <citation type="journal article" date="2021" name="bioRxiv">
        <title>Whole Genome Assembly and Annotation of Northern Wild Rice, Zizania palustris L., Supports a Whole Genome Duplication in the Zizania Genus.</title>
        <authorList>
            <person name="Haas M."/>
            <person name="Kono T."/>
            <person name="Macchietto M."/>
            <person name="Millas R."/>
            <person name="McGilp L."/>
            <person name="Shao M."/>
            <person name="Duquette J."/>
            <person name="Hirsch C.N."/>
            <person name="Kimball J."/>
        </authorList>
    </citation>
    <scope>NUCLEOTIDE SEQUENCE</scope>
    <source>
        <tissue evidence="1">Fresh leaf tissue</tissue>
    </source>
</reference>
<sequence>MQRTRSETAKKTLLSRFSYILSPSLAPLLSTTAQLSHFSPPAGRSRCSTKIAPTSQRIAASGGLSPPIRGVGLSSFCSCEGLQRRRIWSHS</sequence>
<gene>
    <name evidence="1" type="ORF">GUJ93_ZPchr0006g45100</name>
</gene>
<dbReference type="EMBL" id="JAAALK010000283">
    <property type="protein sequence ID" value="KAG8074426.1"/>
    <property type="molecule type" value="Genomic_DNA"/>
</dbReference>
<keyword evidence="2" id="KW-1185">Reference proteome</keyword>
<accession>A0A8J5SEP2</accession>
<reference evidence="1" key="2">
    <citation type="submission" date="2021-02" db="EMBL/GenBank/DDBJ databases">
        <authorList>
            <person name="Kimball J.A."/>
            <person name="Haas M.W."/>
            <person name="Macchietto M."/>
            <person name="Kono T."/>
            <person name="Duquette J."/>
            <person name="Shao M."/>
        </authorList>
    </citation>
    <scope>NUCLEOTIDE SEQUENCE</scope>
    <source>
        <tissue evidence="1">Fresh leaf tissue</tissue>
    </source>
</reference>
<protein>
    <submittedName>
        <fullName evidence="1">Uncharacterized protein</fullName>
    </submittedName>
</protein>
<organism evidence="1 2">
    <name type="scientific">Zizania palustris</name>
    <name type="common">Northern wild rice</name>
    <dbReference type="NCBI Taxonomy" id="103762"/>
    <lineage>
        <taxon>Eukaryota</taxon>
        <taxon>Viridiplantae</taxon>
        <taxon>Streptophyta</taxon>
        <taxon>Embryophyta</taxon>
        <taxon>Tracheophyta</taxon>
        <taxon>Spermatophyta</taxon>
        <taxon>Magnoliopsida</taxon>
        <taxon>Liliopsida</taxon>
        <taxon>Poales</taxon>
        <taxon>Poaceae</taxon>
        <taxon>BOP clade</taxon>
        <taxon>Oryzoideae</taxon>
        <taxon>Oryzeae</taxon>
        <taxon>Zizaniinae</taxon>
        <taxon>Zizania</taxon>
    </lineage>
</organism>
<evidence type="ECO:0000313" key="1">
    <source>
        <dbReference type="EMBL" id="KAG8074426.1"/>
    </source>
</evidence>
<name>A0A8J5SEP2_ZIZPA</name>